<accession>A0A6A6WN48</accession>
<dbReference type="Proteomes" id="UP000799437">
    <property type="component" value="Unassembled WGS sequence"/>
</dbReference>
<dbReference type="AlphaFoldDB" id="A0A6A6WN48"/>
<evidence type="ECO:0000313" key="2">
    <source>
        <dbReference type="Proteomes" id="UP000799437"/>
    </source>
</evidence>
<evidence type="ECO:0000313" key="1">
    <source>
        <dbReference type="EMBL" id="KAF2763506.1"/>
    </source>
</evidence>
<sequence length="504" mass="58511">MDPSHIHTYKEQEDDFNLLFTDTALGEYGTNDDFIQPAQPSSILVPQSRHVRGVASDQVGIDRTQAPALRSPLQEVVPSEARQYEEDIQYRLTTAAANTSVSPTLSNGDLIKNTTGTDTSNAQTGEVDDAMRQLLDMYNDPDPEWDRLIHDIGELGLRIRTGADEVEPWPGFAPWEQTDTRPLDDWPRLSQMGISMEEASLIMSSIDDWFESTQATVLADIKKRLSVQDVKTFVENEVMIRLDGYGEPDSNTAMSRLGVMRAIVRLFIYRHRRKVQELRDRGKLSEEPMFGPLRLVDEINQDGRVVWYQDLFVEQKTCYEQFLDDLARHYAPYLEDGVSGDLDLRRLELRKKGWRTVTKSEDDGSDWTQRSDNGRRVFCISPARDAARWIRLGNRQFEQIRDAYIQKKEQVWIFVMPEDMYQEAKDVPGRSHQKEDRFDFIRSMRLNTSRSRQEAEAPPYPPLELSLEQLAMLHADRSEPLLETWDRLDEQWKKEVIWQKDEME</sequence>
<dbReference type="GeneID" id="54487427"/>
<gene>
    <name evidence="1" type="ORF">EJ05DRAFT_496325</name>
</gene>
<proteinExistence type="predicted"/>
<protein>
    <submittedName>
        <fullName evidence="1">Uncharacterized protein</fullName>
    </submittedName>
</protein>
<name>A0A6A6WN48_9PEZI</name>
<keyword evidence="2" id="KW-1185">Reference proteome</keyword>
<dbReference type="RefSeq" id="XP_033605957.1">
    <property type="nucleotide sequence ID" value="XM_033746373.1"/>
</dbReference>
<reference evidence="1" key="1">
    <citation type="journal article" date="2020" name="Stud. Mycol.">
        <title>101 Dothideomycetes genomes: a test case for predicting lifestyles and emergence of pathogens.</title>
        <authorList>
            <person name="Haridas S."/>
            <person name="Albert R."/>
            <person name="Binder M."/>
            <person name="Bloem J."/>
            <person name="Labutti K."/>
            <person name="Salamov A."/>
            <person name="Andreopoulos B."/>
            <person name="Baker S."/>
            <person name="Barry K."/>
            <person name="Bills G."/>
            <person name="Bluhm B."/>
            <person name="Cannon C."/>
            <person name="Castanera R."/>
            <person name="Culley D."/>
            <person name="Daum C."/>
            <person name="Ezra D."/>
            <person name="Gonzalez J."/>
            <person name="Henrissat B."/>
            <person name="Kuo A."/>
            <person name="Liang C."/>
            <person name="Lipzen A."/>
            <person name="Lutzoni F."/>
            <person name="Magnuson J."/>
            <person name="Mondo S."/>
            <person name="Nolan M."/>
            <person name="Ohm R."/>
            <person name="Pangilinan J."/>
            <person name="Park H.-J."/>
            <person name="Ramirez L."/>
            <person name="Alfaro M."/>
            <person name="Sun H."/>
            <person name="Tritt A."/>
            <person name="Yoshinaga Y."/>
            <person name="Zwiers L.-H."/>
            <person name="Turgeon B."/>
            <person name="Goodwin S."/>
            <person name="Spatafora J."/>
            <person name="Crous P."/>
            <person name="Grigoriev I."/>
        </authorList>
    </citation>
    <scope>NUCLEOTIDE SEQUENCE</scope>
    <source>
        <strain evidence="1">CBS 121739</strain>
    </source>
</reference>
<organism evidence="1 2">
    <name type="scientific">Pseudovirgaria hyperparasitica</name>
    <dbReference type="NCBI Taxonomy" id="470096"/>
    <lineage>
        <taxon>Eukaryota</taxon>
        <taxon>Fungi</taxon>
        <taxon>Dikarya</taxon>
        <taxon>Ascomycota</taxon>
        <taxon>Pezizomycotina</taxon>
        <taxon>Dothideomycetes</taxon>
        <taxon>Dothideomycetes incertae sedis</taxon>
        <taxon>Acrospermales</taxon>
        <taxon>Acrospermaceae</taxon>
        <taxon>Pseudovirgaria</taxon>
    </lineage>
</organism>
<dbReference type="EMBL" id="ML996565">
    <property type="protein sequence ID" value="KAF2763506.1"/>
    <property type="molecule type" value="Genomic_DNA"/>
</dbReference>